<evidence type="ECO:0000313" key="2">
    <source>
        <dbReference type="EMBL" id="GBP48633.1"/>
    </source>
</evidence>
<keyword evidence="3" id="KW-1185">Reference proteome</keyword>
<proteinExistence type="predicted"/>
<protein>
    <submittedName>
        <fullName evidence="2">Uncharacterized protein</fullName>
    </submittedName>
</protein>
<dbReference type="Proteomes" id="UP000299102">
    <property type="component" value="Unassembled WGS sequence"/>
</dbReference>
<dbReference type="OrthoDB" id="5983986at2759"/>
<dbReference type="AlphaFoldDB" id="A0A4C1WC51"/>
<accession>A0A4C1WC51</accession>
<name>A0A4C1WC51_EUMVA</name>
<evidence type="ECO:0000256" key="1">
    <source>
        <dbReference type="SAM" id="MobiDB-lite"/>
    </source>
</evidence>
<feature type="compositionally biased region" description="Basic and acidic residues" evidence="1">
    <location>
        <begin position="67"/>
        <end position="79"/>
    </location>
</feature>
<feature type="region of interest" description="Disordered" evidence="1">
    <location>
        <begin position="1"/>
        <end position="79"/>
    </location>
</feature>
<organism evidence="2 3">
    <name type="scientific">Eumeta variegata</name>
    <name type="common">Bagworm moth</name>
    <name type="synonym">Eumeta japonica</name>
    <dbReference type="NCBI Taxonomy" id="151549"/>
    <lineage>
        <taxon>Eukaryota</taxon>
        <taxon>Metazoa</taxon>
        <taxon>Ecdysozoa</taxon>
        <taxon>Arthropoda</taxon>
        <taxon>Hexapoda</taxon>
        <taxon>Insecta</taxon>
        <taxon>Pterygota</taxon>
        <taxon>Neoptera</taxon>
        <taxon>Endopterygota</taxon>
        <taxon>Lepidoptera</taxon>
        <taxon>Glossata</taxon>
        <taxon>Ditrysia</taxon>
        <taxon>Tineoidea</taxon>
        <taxon>Psychidae</taxon>
        <taxon>Oiketicinae</taxon>
        <taxon>Eumeta</taxon>
    </lineage>
</organism>
<dbReference type="EMBL" id="BGZK01000527">
    <property type="protein sequence ID" value="GBP48633.1"/>
    <property type="molecule type" value="Genomic_DNA"/>
</dbReference>
<evidence type="ECO:0000313" key="3">
    <source>
        <dbReference type="Proteomes" id="UP000299102"/>
    </source>
</evidence>
<comment type="caution">
    <text evidence="2">The sequence shown here is derived from an EMBL/GenBank/DDBJ whole genome shotgun (WGS) entry which is preliminary data.</text>
</comment>
<gene>
    <name evidence="2" type="ORF">EVAR_28019_1</name>
</gene>
<reference evidence="2 3" key="1">
    <citation type="journal article" date="2019" name="Commun. Biol.">
        <title>The bagworm genome reveals a unique fibroin gene that provides high tensile strength.</title>
        <authorList>
            <person name="Kono N."/>
            <person name="Nakamura H."/>
            <person name="Ohtoshi R."/>
            <person name="Tomita M."/>
            <person name="Numata K."/>
            <person name="Arakawa K."/>
        </authorList>
    </citation>
    <scope>NUCLEOTIDE SEQUENCE [LARGE SCALE GENOMIC DNA]</scope>
</reference>
<sequence>MKRADGSDPIPAAQSEDEWPQETVETNTDGEERSCTTLTLVNKEDSQVVPNTQRGSISKEGAYTSPERQRRLEENDRHL</sequence>